<proteinExistence type="predicted"/>
<organism evidence="2 3">
    <name type="scientific">Hydnum rufescens UP504</name>
    <dbReference type="NCBI Taxonomy" id="1448309"/>
    <lineage>
        <taxon>Eukaryota</taxon>
        <taxon>Fungi</taxon>
        <taxon>Dikarya</taxon>
        <taxon>Basidiomycota</taxon>
        <taxon>Agaricomycotina</taxon>
        <taxon>Agaricomycetes</taxon>
        <taxon>Cantharellales</taxon>
        <taxon>Hydnaceae</taxon>
        <taxon>Hydnum</taxon>
    </lineage>
</organism>
<feature type="compositionally biased region" description="Low complexity" evidence="1">
    <location>
        <begin position="222"/>
        <end position="232"/>
    </location>
</feature>
<feature type="region of interest" description="Disordered" evidence="1">
    <location>
        <begin position="174"/>
        <end position="232"/>
    </location>
</feature>
<evidence type="ECO:0008006" key="4">
    <source>
        <dbReference type="Google" id="ProtNLM"/>
    </source>
</evidence>
<evidence type="ECO:0000313" key="2">
    <source>
        <dbReference type="EMBL" id="KAF9519731.1"/>
    </source>
</evidence>
<reference evidence="2" key="1">
    <citation type="journal article" date="2020" name="Nat. Commun.">
        <title>Large-scale genome sequencing of mycorrhizal fungi provides insights into the early evolution of symbiotic traits.</title>
        <authorList>
            <person name="Miyauchi S."/>
            <person name="Kiss E."/>
            <person name="Kuo A."/>
            <person name="Drula E."/>
            <person name="Kohler A."/>
            <person name="Sanchez-Garcia M."/>
            <person name="Morin E."/>
            <person name="Andreopoulos B."/>
            <person name="Barry K.W."/>
            <person name="Bonito G."/>
            <person name="Buee M."/>
            <person name="Carver A."/>
            <person name="Chen C."/>
            <person name="Cichocki N."/>
            <person name="Clum A."/>
            <person name="Culley D."/>
            <person name="Crous P.W."/>
            <person name="Fauchery L."/>
            <person name="Girlanda M."/>
            <person name="Hayes R.D."/>
            <person name="Keri Z."/>
            <person name="LaButti K."/>
            <person name="Lipzen A."/>
            <person name="Lombard V."/>
            <person name="Magnuson J."/>
            <person name="Maillard F."/>
            <person name="Murat C."/>
            <person name="Nolan M."/>
            <person name="Ohm R.A."/>
            <person name="Pangilinan J."/>
            <person name="Pereira M.F."/>
            <person name="Perotto S."/>
            <person name="Peter M."/>
            <person name="Pfister S."/>
            <person name="Riley R."/>
            <person name="Sitrit Y."/>
            <person name="Stielow J.B."/>
            <person name="Szollosi G."/>
            <person name="Zifcakova L."/>
            <person name="Stursova M."/>
            <person name="Spatafora J.W."/>
            <person name="Tedersoo L."/>
            <person name="Vaario L.M."/>
            <person name="Yamada A."/>
            <person name="Yan M."/>
            <person name="Wang P."/>
            <person name="Xu J."/>
            <person name="Bruns T."/>
            <person name="Baldrian P."/>
            <person name="Vilgalys R."/>
            <person name="Dunand C."/>
            <person name="Henrissat B."/>
            <person name="Grigoriev I.V."/>
            <person name="Hibbett D."/>
            <person name="Nagy L.G."/>
            <person name="Martin F.M."/>
        </authorList>
    </citation>
    <scope>NUCLEOTIDE SEQUENCE</scope>
    <source>
        <strain evidence="2">UP504</strain>
    </source>
</reference>
<dbReference type="AlphaFoldDB" id="A0A9P6B8U0"/>
<accession>A0A9P6B8U0</accession>
<protein>
    <recommendedName>
        <fullName evidence="4">Transcription factor domain-containing protein</fullName>
    </recommendedName>
</protein>
<keyword evidence="3" id="KW-1185">Reference proteome</keyword>
<dbReference type="OrthoDB" id="2123952at2759"/>
<comment type="caution">
    <text evidence="2">The sequence shown here is derived from an EMBL/GenBank/DDBJ whole genome shotgun (WGS) entry which is preliminary data.</text>
</comment>
<evidence type="ECO:0000313" key="3">
    <source>
        <dbReference type="Proteomes" id="UP000886523"/>
    </source>
</evidence>
<dbReference type="EMBL" id="MU128916">
    <property type="protein sequence ID" value="KAF9519731.1"/>
    <property type="molecule type" value="Genomic_DNA"/>
</dbReference>
<evidence type="ECO:0000256" key="1">
    <source>
        <dbReference type="SAM" id="MobiDB-lite"/>
    </source>
</evidence>
<sequence length="823" mass="92128">MGPILSAPHASDEGVHSVSMTMNQDGVAPIFIVESEPITILDLPPPRFPPIVHKIGPRTISEKVLQPFHHGISSIQHTRCERDYLTRRGSFDGTRLYPSPSTSALFHQGSMNETPTHDLVSGSPSMRPFHNYLHHSGTTPPTQNDSLLVPLVSRPDLTNSGSVLSSFSVLHLEPSPSTGTRDQGGDSSYLLNLSDERPYPNFSRGSIVDTGPQNPYLPDNDPLSSSESPYSSPVIPMQVAAETDADKPQGVRSPYIFAPSSFPISRGANMVDSNPSVGVTDRLSPFAYNTNLLPMASSGMHLTYGRFQDLGTDYQSPDEPGLEEFWTSTPDALAAHSYEMLNQPSVEFIRQTWWESLTRYYGGPRAHATRRITEDLSHLFRVSNSLLAFFHHPSQREHVQPSLIVAMLALSTLLQSSDIGLGHQGRLKALELRDLAQSHLDTSLNSGMDYSELAQAALLLVVFEASCHPAHSESRSRSTLFLLDSLISGLGLLDLDKEEYNVTTFRPNSCNWSRDHETGLLMFALSALQHVASSKTITPLWLACPGWSEEWSVVETRREEQRRLVWNTLSLTSGFLSYYNSLMSQNLSIAKAWNFKVFLPAEKLYGTPQIQDDLAAKQSIWALYSRCHMLYSSCLSVHHDESISEYDKGQLAVQAWLECERIENMLDGHTCDIEKATPLRALYHLSTADTYRIRTSEILTSTGTRQCYGVGDIVVGMFHDIEPIFQLKSGHQKDVAQQFLGALSRVTGSKENTLATRPYFTFWFHDQLDRYLDIWEQDPTLRIALDLCVQLLPIVECLMNLFPSNRPRQKYEALHQRLVVYTL</sequence>
<gene>
    <name evidence="2" type="ORF">BS47DRAFT_1358046</name>
</gene>
<name>A0A9P6B8U0_9AGAM</name>
<dbReference type="Proteomes" id="UP000886523">
    <property type="component" value="Unassembled WGS sequence"/>
</dbReference>
<feature type="compositionally biased region" description="Polar residues" evidence="1">
    <location>
        <begin position="175"/>
        <end position="191"/>
    </location>
</feature>